<dbReference type="InterPro" id="IPR043128">
    <property type="entry name" value="Rev_trsase/Diguanyl_cyclase"/>
</dbReference>
<organism evidence="4">
    <name type="scientific">Schlesneria paludicola</name>
    <dbReference type="NCBI Taxonomy" id="360056"/>
    <lineage>
        <taxon>Bacteria</taxon>
        <taxon>Pseudomonadati</taxon>
        <taxon>Planctomycetota</taxon>
        <taxon>Planctomycetia</taxon>
        <taxon>Planctomycetales</taxon>
        <taxon>Planctomycetaceae</taxon>
        <taxon>Schlesneria</taxon>
    </lineage>
</organism>
<comment type="caution">
    <text evidence="4">The sequence shown here is derived from an EMBL/GenBank/DDBJ whole genome shotgun (WGS) entry which is preliminary data.</text>
</comment>
<keyword evidence="1" id="KW-0547">Nucleotide-binding</keyword>
<reference evidence="4" key="1">
    <citation type="journal article" date="2020" name="mSystems">
        <title>Genome- and Community-Level Interaction Insights into Carbon Utilization and Element Cycling Functions of Hydrothermarchaeota in Hydrothermal Sediment.</title>
        <authorList>
            <person name="Zhou Z."/>
            <person name="Liu Y."/>
            <person name="Xu W."/>
            <person name="Pan J."/>
            <person name="Luo Z.H."/>
            <person name="Li M."/>
        </authorList>
    </citation>
    <scope>NUCLEOTIDE SEQUENCE [LARGE SCALE GENOMIC DNA]</scope>
    <source>
        <strain evidence="4">SpSt-508</strain>
    </source>
</reference>
<dbReference type="GO" id="GO:0000166">
    <property type="term" value="F:nucleotide binding"/>
    <property type="evidence" value="ECO:0007669"/>
    <property type="project" value="UniProtKB-KW"/>
</dbReference>
<evidence type="ECO:0000256" key="1">
    <source>
        <dbReference type="ARBA" id="ARBA00022741"/>
    </source>
</evidence>
<evidence type="ECO:0000256" key="2">
    <source>
        <dbReference type="ARBA" id="ARBA00023118"/>
    </source>
</evidence>
<evidence type="ECO:0000259" key="3">
    <source>
        <dbReference type="Pfam" id="PF22335"/>
    </source>
</evidence>
<dbReference type="GO" id="GO:0051607">
    <property type="term" value="P:defense response to virus"/>
    <property type="evidence" value="ECO:0007669"/>
    <property type="project" value="UniProtKB-KW"/>
</dbReference>
<dbReference type="Gene3D" id="3.30.70.270">
    <property type="match status" value="1"/>
</dbReference>
<dbReference type="AlphaFoldDB" id="A0A7C4QJ64"/>
<gene>
    <name evidence="4" type="ORF">ENS64_12690</name>
</gene>
<protein>
    <recommendedName>
        <fullName evidence="3">Cas10/Cmr2 second palm domain-containing protein</fullName>
    </recommendedName>
</protein>
<name>A0A7C4QJ64_9PLAN</name>
<dbReference type="InterPro" id="IPR054767">
    <property type="entry name" value="Cas10-Cmr2_palm2"/>
</dbReference>
<accession>A0A7C4QJ64</accession>
<evidence type="ECO:0000313" key="4">
    <source>
        <dbReference type="EMBL" id="HGT40101.1"/>
    </source>
</evidence>
<feature type="domain" description="Cas10/Cmr2 second palm" evidence="3">
    <location>
        <begin position="221"/>
        <end position="364"/>
    </location>
</feature>
<proteinExistence type="predicted"/>
<keyword evidence="2" id="KW-0051">Antiviral defense</keyword>
<dbReference type="Pfam" id="PF22335">
    <property type="entry name" value="Cas10-Cmr2_palm2"/>
    <property type="match status" value="1"/>
</dbReference>
<sequence length="513" mass="56509">MNLVLLETTGNQAYIFATNKLRENVGASELTARVGTRFVLEAVRSAGGRIPHNDRDPQAFPAISESNPVEVILAVSGKALLLVRDADLGRQIVRAVTLNALKEAPGLEVRGVVSREFDVERDALHPLIGEVHRQFEVVRSRLPGPAARFQRLPIIAECASSGLPAAKYDESGRESGPRSAVTRAKRAAAQDGLDRIRNVVGERFRLPRSTTEIEDLGCDWFAIVHADGNGLGQVFLDFQNRAAATGNRDYIEKLRSFSLALDECTEKAFCQALTVIRPRRDITPIVPLVLGGDDLTVVCDGRQALQFTKKFIDGFEVETRQHPAINAILKNGVTSCAGVAIVKPHFPFFAGYQLAEELLKSAKKFNPLSAIDYHILYDASGPDLDRIREELTVDGGTTRLVGRPYVVTAEKGPVNRRWSDLACRIAAVRARDDDGRRRLPNSMLHELREGLFLGRTVADDRLKLVLERYRQQGLDCLLGATSNGGSLFWQDSDGHRTAVLDAVDTAEFWEAQP</sequence>
<dbReference type="EMBL" id="DSVQ01000016">
    <property type="protein sequence ID" value="HGT40101.1"/>
    <property type="molecule type" value="Genomic_DNA"/>
</dbReference>